<comment type="caution">
    <text evidence="2">The sequence shown here is derived from an EMBL/GenBank/DDBJ whole genome shotgun (WGS) entry which is preliminary data.</text>
</comment>
<evidence type="ECO:0000313" key="3">
    <source>
        <dbReference type="Proteomes" id="UP001152747"/>
    </source>
</evidence>
<feature type="chain" id="PRO_5040229878" description="PAN-3 domain-containing protein" evidence="1">
    <location>
        <begin position="20"/>
        <end position="272"/>
    </location>
</feature>
<organism evidence="2 3">
    <name type="scientific">Caenorhabditis angaria</name>
    <dbReference type="NCBI Taxonomy" id="860376"/>
    <lineage>
        <taxon>Eukaryota</taxon>
        <taxon>Metazoa</taxon>
        <taxon>Ecdysozoa</taxon>
        <taxon>Nematoda</taxon>
        <taxon>Chromadorea</taxon>
        <taxon>Rhabditida</taxon>
        <taxon>Rhabditina</taxon>
        <taxon>Rhabditomorpha</taxon>
        <taxon>Rhabditoidea</taxon>
        <taxon>Rhabditidae</taxon>
        <taxon>Peloderinae</taxon>
        <taxon>Caenorhabditis</taxon>
    </lineage>
</organism>
<proteinExistence type="predicted"/>
<evidence type="ECO:0008006" key="4">
    <source>
        <dbReference type="Google" id="ProtNLM"/>
    </source>
</evidence>
<reference evidence="2" key="1">
    <citation type="submission" date="2022-11" db="EMBL/GenBank/DDBJ databases">
        <authorList>
            <person name="Kikuchi T."/>
        </authorList>
    </citation>
    <scope>NUCLEOTIDE SEQUENCE</scope>
    <source>
        <strain evidence="2">PS1010</strain>
    </source>
</reference>
<dbReference type="Proteomes" id="UP001152747">
    <property type="component" value="Unassembled WGS sequence"/>
</dbReference>
<dbReference type="AlphaFoldDB" id="A0A9P1IU63"/>
<evidence type="ECO:0000256" key="1">
    <source>
        <dbReference type="SAM" id="SignalP"/>
    </source>
</evidence>
<keyword evidence="1" id="KW-0732">Signal</keyword>
<keyword evidence="3" id="KW-1185">Reference proteome</keyword>
<dbReference type="EMBL" id="CANHGI010000005">
    <property type="protein sequence ID" value="CAI5450262.1"/>
    <property type="molecule type" value="Genomic_DNA"/>
</dbReference>
<feature type="signal peptide" evidence="1">
    <location>
        <begin position="1"/>
        <end position="19"/>
    </location>
</feature>
<gene>
    <name evidence="2" type="ORF">CAMP_LOCUS12899</name>
</gene>
<dbReference type="PANTHER" id="PTHR47753">
    <property type="entry name" value="C-TYPE LECTIN-RELATED"/>
    <property type="match status" value="1"/>
</dbReference>
<accession>A0A9P1IU63</accession>
<protein>
    <recommendedName>
        <fullName evidence="4">PAN-3 domain-containing protein</fullName>
    </recommendedName>
</protein>
<evidence type="ECO:0000313" key="2">
    <source>
        <dbReference type="EMBL" id="CAI5450262.1"/>
    </source>
</evidence>
<name>A0A9P1IU63_9PELO</name>
<dbReference type="PANTHER" id="PTHR47753:SF4">
    <property type="entry name" value="C-TYPE LECTIN DOMAIN-CONTAINING PROTEIN"/>
    <property type="match status" value="1"/>
</dbReference>
<sequence>MLCLLYFLLIPIIFTVKVAKIVIPYEYLVTRTRPSSTNYNMSDKFTSAFQEVYNSYCNSNRCYFPVFNDSGVLKYTILTDVNSSCMSYPNCLGFTQKQYQNYSIVFGNPSIQDDNLMDGRSYEVAKCESTYFSFTRANGLNWCADINETRVTHSEAENACKADGKCLNGFQFIEEQEAFLNYSMRVQFYPSANYIHLGATGTQMGIDVTINWSETIVSTNQGLFNNTIIFMKTNAYHVYLVLFPFDEPWAMSYYSLVSNTTLGSYSCGWYAN</sequence>